<dbReference type="GO" id="GO:0008017">
    <property type="term" value="F:microtubule binding"/>
    <property type="evidence" value="ECO:0007669"/>
    <property type="project" value="InterPro"/>
</dbReference>
<evidence type="ECO:0000256" key="8">
    <source>
        <dbReference type="ARBA" id="ARBA00023054"/>
    </source>
</evidence>
<dbReference type="Proteomes" id="UP000811609">
    <property type="component" value="Chromosome 1"/>
</dbReference>
<dbReference type="PANTHER" id="PTHR47970">
    <property type="entry name" value="KINESIN-LIKE PROTEIN KIF11"/>
    <property type="match status" value="1"/>
</dbReference>
<dbReference type="GO" id="GO:0072686">
    <property type="term" value="C:mitotic spindle"/>
    <property type="evidence" value="ECO:0007669"/>
    <property type="project" value="TreeGrafter"/>
</dbReference>
<feature type="repeat" description="ARM" evidence="12">
    <location>
        <begin position="714"/>
        <end position="756"/>
    </location>
</feature>
<dbReference type="SMART" id="SM00129">
    <property type="entry name" value="KISc"/>
    <property type="match status" value="1"/>
</dbReference>
<feature type="compositionally biased region" description="Polar residues" evidence="16">
    <location>
        <begin position="24"/>
        <end position="41"/>
    </location>
</feature>
<dbReference type="AlphaFoldDB" id="A0A8T1RUM9"/>
<evidence type="ECO:0000256" key="9">
    <source>
        <dbReference type="ARBA" id="ARBA00023175"/>
    </source>
</evidence>
<dbReference type="InterPro" id="IPR019821">
    <property type="entry name" value="Kinesin_motor_CS"/>
</dbReference>
<dbReference type="EMBL" id="CM031809">
    <property type="protein sequence ID" value="KAG6669791.1"/>
    <property type="molecule type" value="Genomic_DNA"/>
</dbReference>
<dbReference type="FunFam" id="3.40.850.10:FF:000036">
    <property type="entry name" value="Kinesin-like protein"/>
    <property type="match status" value="1"/>
</dbReference>
<keyword evidence="3" id="KW-0963">Cytoplasm</keyword>
<keyword evidence="19" id="KW-1185">Reference proteome</keyword>
<evidence type="ECO:0000256" key="10">
    <source>
        <dbReference type="ARBA" id="ARBA00023212"/>
    </source>
</evidence>
<feature type="repeat" description="ARM" evidence="12">
    <location>
        <begin position="755"/>
        <end position="798"/>
    </location>
</feature>
<comment type="subcellular location">
    <subcellularLocation>
        <location evidence="1">Cytoplasm</location>
        <location evidence="1">Cytoskeleton</location>
    </subcellularLocation>
</comment>
<evidence type="ECO:0000256" key="12">
    <source>
        <dbReference type="PROSITE-ProRule" id="PRU00259"/>
    </source>
</evidence>
<feature type="domain" description="Kinesin motor" evidence="17">
    <location>
        <begin position="51"/>
        <end position="396"/>
    </location>
</feature>
<keyword evidence="9 13" id="KW-0505">Motor protein</keyword>
<dbReference type="GO" id="GO:0005524">
    <property type="term" value="F:ATP binding"/>
    <property type="evidence" value="ECO:0007669"/>
    <property type="project" value="UniProtKB-UniRule"/>
</dbReference>
<dbReference type="Pfam" id="PF00225">
    <property type="entry name" value="Kinesin"/>
    <property type="match status" value="1"/>
</dbReference>
<protein>
    <recommendedName>
        <fullName evidence="14">Kinesin-like protein</fullName>
    </recommendedName>
</protein>
<evidence type="ECO:0000256" key="14">
    <source>
        <dbReference type="RuleBase" id="RU000394"/>
    </source>
</evidence>
<evidence type="ECO:0000313" key="19">
    <source>
        <dbReference type="Proteomes" id="UP000811609"/>
    </source>
</evidence>
<dbReference type="CDD" id="cd00106">
    <property type="entry name" value="KISc"/>
    <property type="match status" value="1"/>
</dbReference>
<comment type="caution">
    <text evidence="18">The sequence shown here is derived from an EMBL/GenBank/DDBJ whole genome shotgun (WGS) entry which is preliminary data.</text>
</comment>
<evidence type="ECO:0000256" key="11">
    <source>
        <dbReference type="ARBA" id="ARBA00063975"/>
    </source>
</evidence>
<feature type="binding site" evidence="13">
    <location>
        <begin position="136"/>
        <end position="143"/>
    </location>
    <ligand>
        <name>ATP</name>
        <dbReference type="ChEBI" id="CHEBI:30616"/>
    </ligand>
</feature>
<sequence length="969" mass="108301">MASRSSSNRSDRQPHHHVPLSGRTKPTSASRRSVTPTSRAHSFQADEDPGRVRVAVRLRPKNDEDVLSDDDFSDCVELQPELNRLKLRKNNWSSESYRFDEVFTETASQKRVYEVVAKPVVESVLNGYNGTIMAYGQTGTGKTYTLGKLGKDDAAGRGIMLRALEDIIGNISTSSDTIEVSYFQLYKESIQDLLAPEKTNIHINEDPKTGEVSLPGATVVKIQDLDNFLQLLQVGEGNRHAANTKMNTESSRSHAILMVHIRRAVNEKVNFGINSPEKGSRSDLFDGKDIPIVRKGKLLIVDLAGSERIDKSGSEGLLLEEAKFINLSLSSLGKCINALAENSPHIPTRDSKLTRLLRDSFGGTARTSLIITIGPSARHHAETASTIMFGQRAMRIVNTVKVKEEFDYESLCRKLENQVDNLTADIERQQKLRDDDKYELEKQLRECQENFAEANKILVTRSAEQHQLEKATYQKVLADTTQMYEKKIAELIKQIEDEHARSESVEEQLDLMKKLLSENQKSIQNHQMESSRHQNALADTTQIYEKKIAELVKQLQDEHARFEVAEEQLDLAKRLLTDHQKTMQGQKEIDELELKFQEMYQLQENTLHELQLLKSENKDLLEEKATLNEKLDSVSQRLSEEEKQRKAIENELVKLKRAVPENDNDFEDKTSYAKEDINKQSSEFGNRTGSYRSNQLRGTLSGQRATIAKICEEVGLQKILQLLASEDSDIQIHAVKVVANLAAEDINQKRIVDEGGLDALLMLLHSSENTTILRVVSGAIANLAMNEQNQGLIIDKRGAQLLAKIASKTDDPQTLRMVAGALANLCGNEKLLLLLKEDGGVKALLGMVRSGSSDVIAQVARGLANFAKCESRGIIQGHRTGRSLLMDDGALAWLIANSNTASASTRRHIELALCHLAQNEDNANDFISGGGVKVLFGISEESSREDIRNLAKKSLRLNSSLQAEMHMQW</sequence>
<comment type="subunit">
    <text evidence="11">Interacts (via C-terminus) with NEK5.</text>
</comment>
<evidence type="ECO:0000313" key="18">
    <source>
        <dbReference type="EMBL" id="KAG6669791.1"/>
    </source>
</evidence>
<keyword evidence="4 14" id="KW-0493">Microtubule</keyword>
<feature type="coiled-coil region" evidence="15">
    <location>
        <begin position="548"/>
        <end position="658"/>
    </location>
</feature>
<dbReference type="Pfam" id="PF00514">
    <property type="entry name" value="Arm"/>
    <property type="match status" value="1"/>
</dbReference>
<keyword evidence="7 13" id="KW-0067">ATP-binding</keyword>
<dbReference type="PROSITE" id="PS50067">
    <property type="entry name" value="KINESIN_MOTOR_2"/>
    <property type="match status" value="1"/>
</dbReference>
<evidence type="ECO:0000256" key="16">
    <source>
        <dbReference type="SAM" id="MobiDB-lite"/>
    </source>
</evidence>
<reference evidence="18" key="1">
    <citation type="submission" date="2020-12" db="EMBL/GenBank/DDBJ databases">
        <title>WGS assembly of Carya illinoinensis cv. Pawnee.</title>
        <authorList>
            <person name="Platts A."/>
            <person name="Shu S."/>
            <person name="Wright S."/>
            <person name="Barry K."/>
            <person name="Edger P."/>
            <person name="Pires J.C."/>
            <person name="Schmutz J."/>
        </authorList>
    </citation>
    <scope>NUCLEOTIDE SEQUENCE</scope>
    <source>
        <tissue evidence="18">Leaf</tissue>
    </source>
</reference>
<gene>
    <name evidence="18" type="ORF">CIPAW_01G268600</name>
</gene>
<feature type="region of interest" description="Disordered" evidence="16">
    <location>
        <begin position="663"/>
        <end position="690"/>
    </location>
</feature>
<feature type="compositionally biased region" description="Basic and acidic residues" evidence="16">
    <location>
        <begin position="667"/>
        <end position="678"/>
    </location>
</feature>
<keyword evidence="8 15" id="KW-0175">Coiled coil</keyword>
<feature type="compositionally biased region" description="Polar residues" evidence="16">
    <location>
        <begin position="679"/>
        <end position="690"/>
    </location>
</feature>
<evidence type="ECO:0000256" key="7">
    <source>
        <dbReference type="ARBA" id="ARBA00022840"/>
    </source>
</evidence>
<feature type="coiled-coil region" evidence="15">
    <location>
        <begin position="412"/>
        <end position="457"/>
    </location>
</feature>
<feature type="region of interest" description="Disordered" evidence="16">
    <location>
        <begin position="1"/>
        <end position="48"/>
    </location>
</feature>
<dbReference type="PROSITE" id="PS00411">
    <property type="entry name" value="KINESIN_MOTOR_1"/>
    <property type="match status" value="1"/>
</dbReference>
<evidence type="ECO:0000256" key="15">
    <source>
        <dbReference type="SAM" id="Coils"/>
    </source>
</evidence>
<dbReference type="SMART" id="SM00185">
    <property type="entry name" value="ARM"/>
    <property type="match status" value="4"/>
</dbReference>
<dbReference type="InterPro" id="IPR000225">
    <property type="entry name" value="Armadillo"/>
</dbReference>
<dbReference type="PANTHER" id="PTHR47970:SF6">
    <property type="entry name" value="KINESIN-LIKE PROTEIN KIN-UC ISOFORM X1"/>
    <property type="match status" value="1"/>
</dbReference>
<name>A0A8T1RUM9_CARIL</name>
<dbReference type="GO" id="GO:0005876">
    <property type="term" value="C:spindle microtubule"/>
    <property type="evidence" value="ECO:0007669"/>
    <property type="project" value="TreeGrafter"/>
</dbReference>
<dbReference type="GO" id="GO:0051231">
    <property type="term" value="P:spindle elongation"/>
    <property type="evidence" value="ECO:0007669"/>
    <property type="project" value="TreeGrafter"/>
</dbReference>
<dbReference type="InterPro" id="IPR047149">
    <property type="entry name" value="KIF11-like"/>
</dbReference>
<evidence type="ECO:0000256" key="2">
    <source>
        <dbReference type="ARBA" id="ARBA00010103"/>
    </source>
</evidence>
<proteinExistence type="inferred from homology"/>
<evidence type="ECO:0000256" key="3">
    <source>
        <dbReference type="ARBA" id="ARBA00022490"/>
    </source>
</evidence>
<dbReference type="PROSITE" id="PS50176">
    <property type="entry name" value="ARM_REPEAT"/>
    <property type="match status" value="2"/>
</dbReference>
<organism evidence="18 19">
    <name type="scientific">Carya illinoinensis</name>
    <name type="common">Pecan</name>
    <dbReference type="NCBI Taxonomy" id="32201"/>
    <lineage>
        <taxon>Eukaryota</taxon>
        <taxon>Viridiplantae</taxon>
        <taxon>Streptophyta</taxon>
        <taxon>Embryophyta</taxon>
        <taxon>Tracheophyta</taxon>
        <taxon>Spermatophyta</taxon>
        <taxon>Magnoliopsida</taxon>
        <taxon>eudicotyledons</taxon>
        <taxon>Gunneridae</taxon>
        <taxon>Pentapetalae</taxon>
        <taxon>rosids</taxon>
        <taxon>fabids</taxon>
        <taxon>Fagales</taxon>
        <taxon>Juglandaceae</taxon>
        <taxon>Carya</taxon>
    </lineage>
</organism>
<keyword evidence="6 13" id="KW-0547">Nucleotide-binding</keyword>
<evidence type="ECO:0000256" key="5">
    <source>
        <dbReference type="ARBA" id="ARBA00022737"/>
    </source>
</evidence>
<accession>A0A8T1RUM9</accession>
<evidence type="ECO:0000256" key="13">
    <source>
        <dbReference type="PROSITE-ProRule" id="PRU00283"/>
    </source>
</evidence>
<evidence type="ECO:0000256" key="1">
    <source>
        <dbReference type="ARBA" id="ARBA00004245"/>
    </source>
</evidence>
<evidence type="ECO:0000256" key="4">
    <source>
        <dbReference type="ARBA" id="ARBA00022701"/>
    </source>
</evidence>
<dbReference type="GO" id="GO:0090307">
    <property type="term" value="P:mitotic spindle assembly"/>
    <property type="evidence" value="ECO:0007669"/>
    <property type="project" value="TreeGrafter"/>
</dbReference>
<keyword evidence="5" id="KW-0677">Repeat</keyword>
<keyword evidence="10" id="KW-0206">Cytoskeleton</keyword>
<evidence type="ECO:0000256" key="6">
    <source>
        <dbReference type="ARBA" id="ARBA00022741"/>
    </source>
</evidence>
<dbReference type="InterPro" id="IPR001752">
    <property type="entry name" value="Kinesin_motor_dom"/>
</dbReference>
<dbReference type="GO" id="GO:0008574">
    <property type="term" value="F:plus-end-directed microtubule motor activity"/>
    <property type="evidence" value="ECO:0007669"/>
    <property type="project" value="TreeGrafter"/>
</dbReference>
<comment type="similarity">
    <text evidence="2">Belongs to the TRAFAC class myosin-kinesin ATPase superfamily. Kinesin family. Ungrouped subfamily.</text>
</comment>
<evidence type="ECO:0000259" key="17">
    <source>
        <dbReference type="PROSITE" id="PS50067"/>
    </source>
</evidence>
<dbReference type="GO" id="GO:0007018">
    <property type="term" value="P:microtubule-based movement"/>
    <property type="evidence" value="ECO:0007669"/>
    <property type="project" value="InterPro"/>
</dbReference>